<keyword evidence="1" id="KW-0472">Membrane</keyword>
<dbReference type="Proteomes" id="UP001152747">
    <property type="component" value="Unassembled WGS sequence"/>
</dbReference>
<accession>A0A9P1IBL3</accession>
<evidence type="ECO:0000313" key="3">
    <source>
        <dbReference type="Proteomes" id="UP001152747"/>
    </source>
</evidence>
<sequence>MFLVTFLTPIYYATQFRKNHVREFPDDTLGLIVSLIRVPSFACCFIVLSVFFECLSNLKCFIIALSIITFIFRSTLVYLESSYLYGGIPLLVSRAILLISCYLDPNNIHGYEFLNYDFRYCVISTAIVQTTFIINIKTFRYIYLYFRTWNYRNIFVSKVKFPSAQISPIS</sequence>
<organism evidence="2 3">
    <name type="scientific">Caenorhabditis angaria</name>
    <dbReference type="NCBI Taxonomy" id="860376"/>
    <lineage>
        <taxon>Eukaryota</taxon>
        <taxon>Metazoa</taxon>
        <taxon>Ecdysozoa</taxon>
        <taxon>Nematoda</taxon>
        <taxon>Chromadorea</taxon>
        <taxon>Rhabditida</taxon>
        <taxon>Rhabditina</taxon>
        <taxon>Rhabditomorpha</taxon>
        <taxon>Rhabditoidea</taxon>
        <taxon>Rhabditidae</taxon>
        <taxon>Peloderinae</taxon>
        <taxon>Caenorhabditis</taxon>
    </lineage>
</organism>
<dbReference type="EMBL" id="CANHGI010000002">
    <property type="protein sequence ID" value="CAI5441658.1"/>
    <property type="molecule type" value="Genomic_DNA"/>
</dbReference>
<feature type="transmembrane region" description="Helical" evidence="1">
    <location>
        <begin position="58"/>
        <end position="76"/>
    </location>
</feature>
<evidence type="ECO:0000256" key="1">
    <source>
        <dbReference type="SAM" id="Phobius"/>
    </source>
</evidence>
<gene>
    <name evidence="2" type="ORF">CAMP_LOCUS4295</name>
</gene>
<dbReference type="AlphaFoldDB" id="A0A9P1IBL3"/>
<comment type="caution">
    <text evidence="2">The sequence shown here is derived from an EMBL/GenBank/DDBJ whole genome shotgun (WGS) entry which is preliminary data.</text>
</comment>
<reference evidence="2" key="1">
    <citation type="submission" date="2022-11" db="EMBL/GenBank/DDBJ databases">
        <authorList>
            <person name="Kikuchi T."/>
        </authorList>
    </citation>
    <scope>NUCLEOTIDE SEQUENCE</scope>
    <source>
        <strain evidence="2">PS1010</strain>
    </source>
</reference>
<evidence type="ECO:0000313" key="2">
    <source>
        <dbReference type="EMBL" id="CAI5441658.1"/>
    </source>
</evidence>
<feature type="transmembrane region" description="Helical" evidence="1">
    <location>
        <begin position="29"/>
        <end position="51"/>
    </location>
</feature>
<protein>
    <submittedName>
        <fullName evidence="2">Uncharacterized protein</fullName>
    </submittedName>
</protein>
<keyword evidence="1" id="KW-0812">Transmembrane</keyword>
<keyword evidence="3" id="KW-1185">Reference proteome</keyword>
<name>A0A9P1IBL3_9PELO</name>
<proteinExistence type="predicted"/>
<keyword evidence="1" id="KW-1133">Transmembrane helix</keyword>